<dbReference type="RefSeq" id="XP_027617633.1">
    <property type="nucleotide sequence ID" value="XM_027761832.1"/>
</dbReference>
<dbReference type="InterPro" id="IPR020904">
    <property type="entry name" value="Sc_DH/Rdtase_CS"/>
</dbReference>
<dbReference type="PROSITE" id="PS00061">
    <property type="entry name" value="ADH_SHORT"/>
    <property type="match status" value="1"/>
</dbReference>
<dbReference type="PANTHER" id="PTHR44169">
    <property type="entry name" value="NADPH-DEPENDENT 1-ACYLDIHYDROXYACETONE PHOSPHATE REDUCTASE"/>
    <property type="match status" value="1"/>
</dbReference>
<dbReference type="InParanoid" id="A0A401GX10"/>
<dbReference type="AlphaFoldDB" id="A0A401GX10"/>
<evidence type="ECO:0000256" key="1">
    <source>
        <dbReference type="ARBA" id="ARBA00006484"/>
    </source>
</evidence>
<gene>
    <name evidence="5" type="ORF">SCP_0906000</name>
</gene>
<evidence type="ECO:0000256" key="3">
    <source>
        <dbReference type="ARBA" id="ARBA00023002"/>
    </source>
</evidence>
<dbReference type="STRING" id="139825.A0A401GX10"/>
<dbReference type="PRINTS" id="PR00081">
    <property type="entry name" value="GDHRDH"/>
</dbReference>
<keyword evidence="2" id="KW-0521">NADP</keyword>
<dbReference type="InterPro" id="IPR002347">
    <property type="entry name" value="SDR_fam"/>
</dbReference>
<dbReference type="OrthoDB" id="2102561at2759"/>
<evidence type="ECO:0000313" key="6">
    <source>
        <dbReference type="Proteomes" id="UP000287166"/>
    </source>
</evidence>
<dbReference type="FunCoup" id="A0A401GX10">
    <property type="interactions" value="92"/>
</dbReference>
<name>A0A401GX10_9APHY</name>
<keyword evidence="6" id="KW-1185">Reference proteome</keyword>
<dbReference type="PANTHER" id="PTHR44169:SF6">
    <property type="entry name" value="NADPH-DEPENDENT 1-ACYLDIHYDROXYACETONE PHOSPHATE REDUCTASE"/>
    <property type="match status" value="1"/>
</dbReference>
<evidence type="ECO:0000313" key="5">
    <source>
        <dbReference type="EMBL" id="GBE86720.1"/>
    </source>
</evidence>
<dbReference type="Gene3D" id="3.40.50.720">
    <property type="entry name" value="NAD(P)-binding Rossmann-like Domain"/>
    <property type="match status" value="1"/>
</dbReference>
<comment type="caution">
    <text evidence="5">The sequence shown here is derived from an EMBL/GenBank/DDBJ whole genome shotgun (WGS) entry which is preliminary data.</text>
</comment>
<dbReference type="GO" id="GO:0019433">
    <property type="term" value="P:triglyceride catabolic process"/>
    <property type="evidence" value="ECO:0007669"/>
    <property type="project" value="TreeGrafter"/>
</dbReference>
<evidence type="ECO:0000256" key="4">
    <source>
        <dbReference type="RuleBase" id="RU000363"/>
    </source>
</evidence>
<dbReference type="EMBL" id="BFAD01000009">
    <property type="protein sequence ID" value="GBE86720.1"/>
    <property type="molecule type" value="Genomic_DNA"/>
</dbReference>
<reference evidence="5 6" key="1">
    <citation type="journal article" date="2018" name="Sci. Rep.">
        <title>Genome sequence of the cauliflower mushroom Sparassis crispa (Hanabiratake) and its association with beneficial usage.</title>
        <authorList>
            <person name="Kiyama R."/>
            <person name="Furutani Y."/>
            <person name="Kawaguchi K."/>
            <person name="Nakanishi T."/>
        </authorList>
    </citation>
    <scope>NUCLEOTIDE SEQUENCE [LARGE SCALE GENOMIC DNA]</scope>
</reference>
<dbReference type="Pfam" id="PF00106">
    <property type="entry name" value="adh_short"/>
    <property type="match status" value="1"/>
</dbReference>
<dbReference type="SUPFAM" id="SSF51735">
    <property type="entry name" value="NAD(P)-binding Rossmann-fold domains"/>
    <property type="match status" value="1"/>
</dbReference>
<dbReference type="InterPro" id="IPR036291">
    <property type="entry name" value="NAD(P)-bd_dom_sf"/>
</dbReference>
<sequence length="287" mass="31059">MAGKRRTVLVTGCSRGSIGDALAREFHTKGLTVFAASRTLESMEGLCALGIRTLMLDVTDIDGIRRAKTEIAEATGGTLDILVNNAGQTYVRTAADYDMARVRALFEANLFGAMAMVQEFLPLLIASGDAVIMNNGSIAGFLASPFRSAYNASKAALHAYSDTLRIELAPFNIRVVTLVTGGVKSNISQPASLPPDSLYAPMAALFQESCSRVESDEARMATDDYARAVVAEALCARPRPRLWAGSMAWWIWLGDALLPRWAWDLLLTKIFGLDVFAKMVASEKKDV</sequence>
<dbReference type="GeneID" id="38783637"/>
<dbReference type="GO" id="GO:0000140">
    <property type="term" value="F:acylglycerone-phosphate reductase (NADP+) activity"/>
    <property type="evidence" value="ECO:0007669"/>
    <property type="project" value="TreeGrafter"/>
</dbReference>
<dbReference type="GO" id="GO:0006654">
    <property type="term" value="P:phosphatidic acid biosynthetic process"/>
    <property type="evidence" value="ECO:0007669"/>
    <property type="project" value="TreeGrafter"/>
</dbReference>
<evidence type="ECO:0000256" key="2">
    <source>
        <dbReference type="ARBA" id="ARBA00022857"/>
    </source>
</evidence>
<dbReference type="GO" id="GO:0005783">
    <property type="term" value="C:endoplasmic reticulum"/>
    <property type="evidence" value="ECO:0007669"/>
    <property type="project" value="TreeGrafter"/>
</dbReference>
<comment type="similarity">
    <text evidence="1 4">Belongs to the short-chain dehydrogenases/reductases (SDR) family.</text>
</comment>
<dbReference type="GO" id="GO:0005811">
    <property type="term" value="C:lipid droplet"/>
    <property type="evidence" value="ECO:0007669"/>
    <property type="project" value="TreeGrafter"/>
</dbReference>
<dbReference type="GO" id="GO:0004806">
    <property type="term" value="F:triacylglycerol lipase activity"/>
    <property type="evidence" value="ECO:0007669"/>
    <property type="project" value="TreeGrafter"/>
</dbReference>
<organism evidence="5 6">
    <name type="scientific">Sparassis crispa</name>
    <dbReference type="NCBI Taxonomy" id="139825"/>
    <lineage>
        <taxon>Eukaryota</taxon>
        <taxon>Fungi</taxon>
        <taxon>Dikarya</taxon>
        <taxon>Basidiomycota</taxon>
        <taxon>Agaricomycotina</taxon>
        <taxon>Agaricomycetes</taxon>
        <taxon>Polyporales</taxon>
        <taxon>Sparassidaceae</taxon>
        <taxon>Sparassis</taxon>
    </lineage>
</organism>
<keyword evidence="3" id="KW-0560">Oxidoreductase</keyword>
<dbReference type="CDD" id="cd05374">
    <property type="entry name" value="17beta-HSD-like_SDR_c"/>
    <property type="match status" value="1"/>
</dbReference>
<accession>A0A401GX10</accession>
<protein>
    <submittedName>
        <fullName evidence="5">NADPH-dependent 1-acyldihydroxyacetone phosphate reductase</fullName>
    </submittedName>
</protein>
<dbReference type="PRINTS" id="PR00080">
    <property type="entry name" value="SDRFAMILY"/>
</dbReference>
<dbReference type="Proteomes" id="UP000287166">
    <property type="component" value="Unassembled WGS sequence"/>
</dbReference>
<proteinExistence type="inferred from homology"/>